<comment type="similarity">
    <text evidence="1">Belongs to the ABC transporter superfamily.</text>
</comment>
<dbReference type="RefSeq" id="WP_408126413.1">
    <property type="nucleotide sequence ID" value="NZ_JBFNFH010000005.1"/>
</dbReference>
<dbReference type="EMBL" id="JBFNFH010000005">
    <property type="protein sequence ID" value="MFM1524705.1"/>
    <property type="molecule type" value="Genomic_DNA"/>
</dbReference>
<dbReference type="InterPro" id="IPR027417">
    <property type="entry name" value="P-loop_NTPase"/>
</dbReference>
<reference evidence="6 7" key="1">
    <citation type="journal article" date="2024" name="Front. Microbiol.">
        <title>Pangenomic and biochemical analyses of Helcococcus ovis reveal widespread tetracycline resistance and a novel bacterial species, Helcococcus bovis.</title>
        <authorList>
            <person name="Cunha F."/>
            <person name="Zhai Y."/>
            <person name="Casaro S."/>
            <person name="Jones K.L."/>
            <person name="Hernandez M."/>
            <person name="Bisinotto R.S."/>
            <person name="Kariyawasam S."/>
            <person name="Brown M.B."/>
            <person name="Phillips A."/>
            <person name="Jeong K.C."/>
            <person name="Galvao K.N."/>
        </authorList>
    </citation>
    <scope>NUCLEOTIDE SEQUENCE [LARGE SCALE GENOMIC DNA]</scope>
    <source>
        <strain evidence="6 7">KG197</strain>
    </source>
</reference>
<keyword evidence="2" id="KW-0813">Transport</keyword>
<dbReference type="InterPro" id="IPR050153">
    <property type="entry name" value="Metal_Ion_Import_ABC"/>
</dbReference>
<dbReference type="Pfam" id="PF00005">
    <property type="entry name" value="ABC_tran"/>
    <property type="match status" value="1"/>
</dbReference>
<feature type="domain" description="ABC transporter" evidence="5">
    <location>
        <begin position="4"/>
        <end position="222"/>
    </location>
</feature>
<evidence type="ECO:0000256" key="4">
    <source>
        <dbReference type="ARBA" id="ARBA00022840"/>
    </source>
</evidence>
<dbReference type="Gene3D" id="3.40.50.300">
    <property type="entry name" value="P-loop containing nucleotide triphosphate hydrolases"/>
    <property type="match status" value="1"/>
</dbReference>
<dbReference type="InterPro" id="IPR003593">
    <property type="entry name" value="AAA+_ATPase"/>
</dbReference>
<evidence type="ECO:0000256" key="3">
    <source>
        <dbReference type="ARBA" id="ARBA00022741"/>
    </source>
</evidence>
<accession>A0ABW9F5J4</accession>
<name>A0ABW9F5J4_9FIRM</name>
<dbReference type="PROSITE" id="PS50893">
    <property type="entry name" value="ABC_TRANSPORTER_2"/>
    <property type="match status" value="1"/>
</dbReference>
<keyword evidence="7" id="KW-1185">Reference proteome</keyword>
<organism evidence="6 7">
    <name type="scientific">Helcococcus bovis</name>
    <dbReference type="NCBI Taxonomy" id="3153252"/>
    <lineage>
        <taxon>Bacteria</taxon>
        <taxon>Bacillati</taxon>
        <taxon>Bacillota</taxon>
        <taxon>Tissierellia</taxon>
        <taxon>Tissierellales</taxon>
        <taxon>Peptoniphilaceae</taxon>
        <taxon>Helcococcus</taxon>
    </lineage>
</organism>
<dbReference type="GO" id="GO:0005524">
    <property type="term" value="F:ATP binding"/>
    <property type="evidence" value="ECO:0007669"/>
    <property type="project" value="UniProtKB-KW"/>
</dbReference>
<dbReference type="InterPro" id="IPR003439">
    <property type="entry name" value="ABC_transporter-like_ATP-bd"/>
</dbReference>
<dbReference type="PANTHER" id="PTHR42734">
    <property type="entry name" value="METAL TRANSPORT SYSTEM ATP-BINDING PROTEIN TM_0124-RELATED"/>
    <property type="match status" value="1"/>
</dbReference>
<evidence type="ECO:0000259" key="5">
    <source>
        <dbReference type="PROSITE" id="PS50893"/>
    </source>
</evidence>
<dbReference type="PROSITE" id="PS00211">
    <property type="entry name" value="ABC_TRANSPORTER_1"/>
    <property type="match status" value="1"/>
</dbReference>
<dbReference type="InterPro" id="IPR017871">
    <property type="entry name" value="ABC_transporter-like_CS"/>
</dbReference>
<proteinExistence type="inferred from homology"/>
<evidence type="ECO:0000256" key="1">
    <source>
        <dbReference type="ARBA" id="ARBA00005417"/>
    </source>
</evidence>
<evidence type="ECO:0000313" key="6">
    <source>
        <dbReference type="EMBL" id="MFM1524705.1"/>
    </source>
</evidence>
<sequence length="222" mass="25950">MNIIEINNLNFSYEKTEVLRNINFNIAENEFICLMGNNGSGKSTLLKILIGELKNYTGSVKIFNTELNTFNEWNKIGYVPQVDRNNITNFPISVREMILLNFYYDFNLFNLPKKKHLTLVEEVLHSFKIEHLADKNFNELSGGQKQRVMIAKAMVHSPELLIFDEPTVGVDAESKKVFYELIDHLHKFHNITIILVTHELEFSDKLIDRKLVLKEKEIREYV</sequence>
<dbReference type="SUPFAM" id="SSF52540">
    <property type="entry name" value="P-loop containing nucleoside triphosphate hydrolases"/>
    <property type="match status" value="1"/>
</dbReference>
<evidence type="ECO:0000256" key="2">
    <source>
        <dbReference type="ARBA" id="ARBA00022448"/>
    </source>
</evidence>
<dbReference type="SMART" id="SM00382">
    <property type="entry name" value="AAA"/>
    <property type="match status" value="1"/>
</dbReference>
<protein>
    <submittedName>
        <fullName evidence="6">Metal ABC transporter ATP-binding protein</fullName>
    </submittedName>
</protein>
<dbReference type="PANTHER" id="PTHR42734:SF17">
    <property type="entry name" value="METAL TRANSPORT SYSTEM ATP-BINDING PROTEIN TM_0124-RELATED"/>
    <property type="match status" value="1"/>
</dbReference>
<evidence type="ECO:0000313" key="7">
    <source>
        <dbReference type="Proteomes" id="UP001629536"/>
    </source>
</evidence>
<comment type="caution">
    <text evidence="6">The sequence shown here is derived from an EMBL/GenBank/DDBJ whole genome shotgun (WGS) entry which is preliminary data.</text>
</comment>
<dbReference type="Proteomes" id="UP001629536">
    <property type="component" value="Unassembled WGS sequence"/>
</dbReference>
<keyword evidence="3" id="KW-0547">Nucleotide-binding</keyword>
<keyword evidence="4 6" id="KW-0067">ATP-binding</keyword>
<gene>
    <name evidence="6" type="ORF">ABGF40_03370</name>
</gene>